<reference evidence="16" key="3">
    <citation type="submission" date="2025-07" db="EMBL/GenBank/DDBJ databases">
        <authorList>
            <consortium name="NCBI Genome Project"/>
        </authorList>
    </citation>
    <scope>NUCLEOTIDE SEQUENCE</scope>
    <source>
        <strain evidence="16">CBS432</strain>
    </source>
</reference>
<dbReference type="GO" id="GO:0000747">
    <property type="term" value="P:conjugation with cellular fusion"/>
    <property type="evidence" value="ECO:0007669"/>
    <property type="project" value="UniProtKB-ARBA"/>
</dbReference>
<evidence type="ECO:0000256" key="11">
    <source>
        <dbReference type="ARBA" id="ARBA00056660"/>
    </source>
</evidence>
<dbReference type="AlphaFoldDB" id="A0A8B8UY10"/>
<dbReference type="InterPro" id="IPR050732">
    <property type="entry name" value="Beta-glucan_modifiers"/>
</dbReference>
<evidence type="ECO:0000256" key="12">
    <source>
        <dbReference type="RuleBase" id="RU004335"/>
    </source>
</evidence>
<dbReference type="GeneID" id="54632998"/>
<comment type="subcellular location">
    <subcellularLocation>
        <location evidence="1">Secreted</location>
        <location evidence="1">Cell wall</location>
    </subcellularLocation>
</comment>
<organism evidence="16">
    <name type="scientific">Saccharomyces paradoxus</name>
    <name type="common">Yeast</name>
    <name type="synonym">Saccharomyces douglasii</name>
    <dbReference type="NCBI Taxonomy" id="27291"/>
    <lineage>
        <taxon>Eukaryota</taxon>
        <taxon>Fungi</taxon>
        <taxon>Dikarya</taxon>
        <taxon>Ascomycota</taxon>
        <taxon>Saccharomycotina</taxon>
        <taxon>Saccharomycetes</taxon>
        <taxon>Saccharomycetales</taxon>
        <taxon>Saccharomycetaceae</taxon>
        <taxon>Saccharomyces</taxon>
    </lineage>
</organism>
<dbReference type="Pfam" id="PF00332">
    <property type="entry name" value="Glyco_hydro_17"/>
    <property type="match status" value="1"/>
</dbReference>
<dbReference type="SUPFAM" id="SSF51445">
    <property type="entry name" value="(Trans)glycosidases"/>
    <property type="match status" value="1"/>
</dbReference>
<keyword evidence="4" id="KW-0964">Secreted</keyword>
<evidence type="ECO:0000256" key="14">
    <source>
        <dbReference type="SAM" id="MobiDB-lite"/>
    </source>
</evidence>
<dbReference type="GO" id="GO:0009986">
    <property type="term" value="C:cell surface"/>
    <property type="evidence" value="ECO:0007669"/>
    <property type="project" value="TreeGrafter"/>
</dbReference>
<dbReference type="PANTHER" id="PTHR16631">
    <property type="entry name" value="GLUCAN 1,3-BETA-GLUCOSIDASE"/>
    <property type="match status" value="1"/>
</dbReference>
<reference evidence="16" key="2">
    <citation type="submission" date="2020-01" db="EMBL/GenBank/DDBJ databases">
        <title>Population-level Yeast Reference Genomes.</title>
        <authorList>
            <person name="Yue J.-X."/>
        </authorList>
    </citation>
    <scope>NUCLEOTIDE SEQUENCE</scope>
    <source>
        <strain evidence="16">CBS432</strain>
    </source>
</reference>
<evidence type="ECO:0000256" key="2">
    <source>
        <dbReference type="ARBA" id="ARBA00008773"/>
    </source>
</evidence>
<dbReference type="RefSeq" id="XP_033768608.1">
    <property type="nucleotide sequence ID" value="XM_033912717.1"/>
</dbReference>
<dbReference type="GO" id="GO:0005975">
    <property type="term" value="P:carbohydrate metabolic process"/>
    <property type="evidence" value="ECO:0007669"/>
    <property type="project" value="InterPro"/>
</dbReference>
<accession>A0A8B8UY10</accession>
<keyword evidence="5" id="KW-0165">Cleavage on pair of basic residues</keyword>
<dbReference type="VEuPathDB" id="FungiDB:SPAR_M04210"/>
<keyword evidence="7 13" id="KW-0378">Hydrolase</keyword>
<feature type="region of interest" description="Disordered" evidence="14">
    <location>
        <begin position="91"/>
        <end position="136"/>
    </location>
</feature>
<dbReference type="InterPro" id="IPR017853">
    <property type="entry name" value="GH"/>
</dbReference>
<dbReference type="GO" id="GO:0042973">
    <property type="term" value="F:glucan endo-1,3-beta-D-glucosidase activity"/>
    <property type="evidence" value="ECO:0007669"/>
    <property type="project" value="TreeGrafter"/>
</dbReference>
<keyword evidence="6 15" id="KW-0732">Signal</keyword>
<evidence type="ECO:0000256" key="5">
    <source>
        <dbReference type="ARBA" id="ARBA00022685"/>
    </source>
</evidence>
<reference evidence="16" key="1">
    <citation type="journal article" date="2017" name="Nat. Genet.">
        <title>Contrasting evolutionary genome dynamics between domesticated and wild yeasts.</title>
        <authorList>
            <person name="Yue J.X."/>
            <person name="Li J."/>
            <person name="Aigrain L."/>
            <person name="Hallin J."/>
            <person name="Persson K."/>
            <person name="Oliver K."/>
            <person name="Bergstrom A."/>
            <person name="Coupland P."/>
            <person name="Warringer J."/>
            <person name="Lagomarsino M.C."/>
            <person name="Fischer G."/>
            <person name="Durbin R."/>
            <person name="Liti G."/>
        </authorList>
    </citation>
    <scope>NUCLEOTIDE SEQUENCE</scope>
    <source>
        <strain evidence="16">CBS432</strain>
    </source>
</reference>
<dbReference type="GO" id="GO:0009277">
    <property type="term" value="C:fungal-type cell wall"/>
    <property type="evidence" value="ECO:0007669"/>
    <property type="project" value="TreeGrafter"/>
</dbReference>
<evidence type="ECO:0000256" key="13">
    <source>
        <dbReference type="RuleBase" id="RU004336"/>
    </source>
</evidence>
<dbReference type="InterPro" id="IPR000490">
    <property type="entry name" value="Glyco_hydro_17"/>
</dbReference>
<proteinExistence type="inferred from homology"/>
<dbReference type="PROSITE" id="PS00587">
    <property type="entry name" value="GLYCOSYL_HYDROL_F17"/>
    <property type="match status" value="1"/>
</dbReference>
<dbReference type="FunFam" id="3.20.20.80:FF:000111">
    <property type="entry name" value="Soluble cell wall protein"/>
    <property type="match status" value="1"/>
</dbReference>
<evidence type="ECO:0000256" key="10">
    <source>
        <dbReference type="ARBA" id="ARBA00023316"/>
    </source>
</evidence>
<dbReference type="KEGG" id="spao:SPAR_M04210"/>
<comment type="function">
    <text evidence="11">Glucanases possibly play a role in cell expansion during growth, in cell-cell fusion during mating, and in spore release during sporulation.</text>
</comment>
<dbReference type="OrthoDB" id="941679at2759"/>
<gene>
    <name evidence="16" type="primary">SCW10</name>
    <name evidence="16" type="ORF">SPAR_M04210</name>
</gene>
<evidence type="ECO:0000256" key="1">
    <source>
        <dbReference type="ARBA" id="ARBA00004191"/>
    </source>
</evidence>
<dbReference type="GO" id="GO:0005576">
    <property type="term" value="C:extracellular region"/>
    <property type="evidence" value="ECO:0007669"/>
    <property type="project" value="UniProtKB-ARBA"/>
</dbReference>
<evidence type="ECO:0000256" key="15">
    <source>
        <dbReference type="SAM" id="SignalP"/>
    </source>
</evidence>
<keyword evidence="9 13" id="KW-0326">Glycosidase</keyword>
<feature type="chain" id="PRO_5034054870" evidence="15">
    <location>
        <begin position="19"/>
        <end position="391"/>
    </location>
</feature>
<evidence type="ECO:0000256" key="7">
    <source>
        <dbReference type="ARBA" id="ARBA00022801"/>
    </source>
</evidence>
<feature type="signal peptide" evidence="15">
    <location>
        <begin position="1"/>
        <end position="18"/>
    </location>
</feature>
<name>A0A8B8UY10_SACPA</name>
<keyword evidence="8" id="KW-0325">Glycoprotein</keyword>
<dbReference type="GO" id="GO:0071555">
    <property type="term" value="P:cell wall organization"/>
    <property type="evidence" value="ECO:0007669"/>
    <property type="project" value="UniProtKB-KW"/>
</dbReference>
<comment type="similarity">
    <text evidence="2 12">Belongs to the glycosyl hydrolase 17 family.</text>
</comment>
<evidence type="ECO:0000256" key="8">
    <source>
        <dbReference type="ARBA" id="ARBA00023180"/>
    </source>
</evidence>
<reference evidence="16" key="4">
    <citation type="submission" date="2025-08" db="UniProtKB">
        <authorList>
            <consortium name="RefSeq"/>
        </authorList>
    </citation>
    <scope>IDENTIFICATION</scope>
    <source>
        <strain evidence="16">CBS432</strain>
    </source>
</reference>
<evidence type="ECO:0000256" key="4">
    <source>
        <dbReference type="ARBA" id="ARBA00022525"/>
    </source>
</evidence>
<sequence length="391" mass="40788">MRFSNFLTASALLTGALGAPAIRHKHEKRDVVTATVHAQVTVVVSGNSGETIVPVNENAVVATTSSSAIASQATTSILEPTTSANVITSQQETTTLESSDIASTVGSSTSSSSSSSTSSSTSSSASSSASSSISASGAKGITYSPYNDDGSCKSTAQVASDLEQLTGFDNIRLYGVDCSQVENVLQAKTSSQKLFLGIYYVDKIQDAVDTIKSAVESYGSWDDITTISVGNELVNDGSATTTQVGEYVSTAKSALTSAGYTGSVVSVDTFIAVINNPDLCNYSDYMAVNAHAYFDENTAAQDAGPWVLEQIQRVYTACGGKKDVLITETGWPSKGDTYGEAVPSKANQEAAISSIKNSCGSSSYLFTAFNDLWKADGQYGVEKYWGILSSD</sequence>
<dbReference type="PANTHER" id="PTHR16631:SF14">
    <property type="entry name" value="FAMILY 17 GLUCOSIDASE SCW10-RELATED"/>
    <property type="match status" value="1"/>
</dbReference>
<keyword evidence="10" id="KW-0961">Cell wall biogenesis/degradation</keyword>
<evidence type="ECO:0000256" key="3">
    <source>
        <dbReference type="ARBA" id="ARBA00022512"/>
    </source>
</evidence>
<evidence type="ECO:0000256" key="6">
    <source>
        <dbReference type="ARBA" id="ARBA00022729"/>
    </source>
</evidence>
<dbReference type="Gene3D" id="3.20.20.80">
    <property type="entry name" value="Glycosidases"/>
    <property type="match status" value="1"/>
</dbReference>
<keyword evidence="3" id="KW-0134">Cell wall</keyword>
<evidence type="ECO:0000256" key="9">
    <source>
        <dbReference type="ARBA" id="ARBA00023295"/>
    </source>
</evidence>
<evidence type="ECO:0000313" key="16">
    <source>
        <dbReference type="RefSeq" id="XP_033768608.1"/>
    </source>
</evidence>
<protein>
    <submittedName>
        <fullName evidence="16">Family 17 glucosidase</fullName>
    </submittedName>
</protein>